<name>K1YA62_9BACT</name>
<organism evidence="1">
    <name type="scientific">uncultured bacterium</name>
    <name type="common">gcode 4</name>
    <dbReference type="NCBI Taxonomy" id="1234023"/>
    <lineage>
        <taxon>Bacteria</taxon>
        <taxon>environmental samples</taxon>
    </lineage>
</organism>
<evidence type="ECO:0000313" key="1">
    <source>
        <dbReference type="EMBL" id="EKD29323.1"/>
    </source>
</evidence>
<gene>
    <name evidence="1" type="ORF">ACD_78C00444G0004</name>
</gene>
<accession>K1YA62</accession>
<sequence>MKPAISYVTVLLFVTSGVFSPLFALESTGSKYTGKIDACIKANKEGKAKTIEDYVCPTGTLSIQQIAFQVVMSGEFKKLDDEVKKDLKNIHEGTNKDIGALATNIGDLFDTSNGTAKYPAKYAEICNTTVMKETALYFEEKGASSKIKDGITTDNDANNFVFWQKGCSELVNKKLQAYKDSAWLLGESAVVKSFKNDKHTYMRKLKDQYEKFLNKWTIYIGQLGVIKDKWPSKTKVTQ</sequence>
<protein>
    <submittedName>
        <fullName evidence="1">Uncharacterized protein</fullName>
    </submittedName>
</protein>
<dbReference type="AlphaFoldDB" id="K1YA62"/>
<reference evidence="1" key="1">
    <citation type="journal article" date="2012" name="Science">
        <title>Fermentation, hydrogen, and sulfur metabolism in multiple uncultivated bacterial phyla.</title>
        <authorList>
            <person name="Wrighton K.C."/>
            <person name="Thomas B.C."/>
            <person name="Sharon I."/>
            <person name="Miller C.S."/>
            <person name="Castelle C.J."/>
            <person name="VerBerkmoes N.C."/>
            <person name="Wilkins M.J."/>
            <person name="Hettich R.L."/>
            <person name="Lipton M.S."/>
            <person name="Williams K.H."/>
            <person name="Long P.E."/>
            <person name="Banfield J.F."/>
        </authorList>
    </citation>
    <scope>NUCLEOTIDE SEQUENCE [LARGE SCALE GENOMIC DNA]</scope>
</reference>
<proteinExistence type="predicted"/>
<comment type="caution">
    <text evidence="1">The sequence shown here is derived from an EMBL/GenBank/DDBJ whole genome shotgun (WGS) entry which is preliminary data.</text>
</comment>
<dbReference type="EMBL" id="AMFJ01034444">
    <property type="protein sequence ID" value="EKD29323.1"/>
    <property type="molecule type" value="Genomic_DNA"/>
</dbReference>